<name>A0ABQ0QL35_9PROT</name>
<comment type="caution">
    <text evidence="2">The sequence shown here is derived from an EMBL/GenBank/DDBJ whole genome shotgun (WGS) entry which is preliminary data.</text>
</comment>
<evidence type="ECO:0008006" key="4">
    <source>
        <dbReference type="Google" id="ProtNLM"/>
    </source>
</evidence>
<dbReference type="SUPFAM" id="SSF53335">
    <property type="entry name" value="S-adenosyl-L-methionine-dependent methyltransferases"/>
    <property type="match status" value="1"/>
</dbReference>
<keyword evidence="3" id="KW-1185">Reference proteome</keyword>
<dbReference type="Pfam" id="PF13489">
    <property type="entry name" value="Methyltransf_23"/>
    <property type="match status" value="1"/>
</dbReference>
<dbReference type="InterPro" id="IPR029063">
    <property type="entry name" value="SAM-dependent_MTases_sf"/>
</dbReference>
<dbReference type="EMBL" id="BAQB01000043">
    <property type="protein sequence ID" value="GBR48588.1"/>
    <property type="molecule type" value="Genomic_DNA"/>
</dbReference>
<dbReference type="Proteomes" id="UP001062443">
    <property type="component" value="Unassembled WGS sequence"/>
</dbReference>
<proteinExistence type="predicted"/>
<dbReference type="RefSeq" id="WP_068173650.1">
    <property type="nucleotide sequence ID" value="NZ_BAQB01000043.1"/>
</dbReference>
<evidence type="ECO:0000313" key="2">
    <source>
        <dbReference type="EMBL" id="GBR48588.1"/>
    </source>
</evidence>
<dbReference type="Gene3D" id="3.40.50.150">
    <property type="entry name" value="Vaccinia Virus protein VP39"/>
    <property type="match status" value="1"/>
</dbReference>
<protein>
    <recommendedName>
        <fullName evidence="4">Methyltransferase type 11 domain-containing protein</fullName>
    </recommendedName>
</protein>
<gene>
    <name evidence="2" type="ORF">AA106556_1837</name>
</gene>
<evidence type="ECO:0000256" key="1">
    <source>
        <dbReference type="SAM" id="MobiDB-lite"/>
    </source>
</evidence>
<reference evidence="2" key="1">
    <citation type="submission" date="2013-04" db="EMBL/GenBank/DDBJ databases">
        <title>The genome sequencing project of 58 acetic acid bacteria.</title>
        <authorList>
            <person name="Okamoto-Kainuma A."/>
            <person name="Ishikawa M."/>
            <person name="Umino S."/>
            <person name="Koizumi Y."/>
            <person name="Shiwa Y."/>
            <person name="Yoshikawa H."/>
            <person name="Matsutani M."/>
            <person name="Matsushita K."/>
        </authorList>
    </citation>
    <scope>NUCLEOTIDE SEQUENCE</scope>
    <source>
        <strain evidence="2">NBRC 106556</strain>
    </source>
</reference>
<sequence length="315" mass="35786">MDIFIKRQKILTRGIDFNAAQCLEIGALTTPILHKNDSHVLYVDRLSTEGLAQQFAWNPEVTPDKLVTVDVIWSERPLRECVDGTFDVLIASHVAEHVPDLIGWLQEAQSVLSPKGEIRLVLPDSRFSFDCHRAPTRLADLLVAWLQKRRTPDPRDVLDFALHKIHDKDARCQDFYDGTAHTKNIPPQFSFDTALDWVKPAIKDLNHYVDVHCWVLTPQILAHLMIPLVENGILNLACSGFEDTAPPGFEFMVFMTPEPDPARCAESWRRMSEQAHDPLPGSSLARAQSTAAQDMNEPPKIISRGIKWIKRYLRQ</sequence>
<organism evidence="2 3">
    <name type="scientific">Neokomagataea tanensis NBRC 106556</name>
    <dbReference type="NCBI Taxonomy" id="1223519"/>
    <lineage>
        <taxon>Bacteria</taxon>
        <taxon>Pseudomonadati</taxon>
        <taxon>Pseudomonadota</taxon>
        <taxon>Alphaproteobacteria</taxon>
        <taxon>Acetobacterales</taxon>
        <taxon>Acetobacteraceae</taxon>
        <taxon>Neokomagataea</taxon>
    </lineage>
</organism>
<accession>A0ABQ0QL35</accession>
<feature type="region of interest" description="Disordered" evidence="1">
    <location>
        <begin position="270"/>
        <end position="295"/>
    </location>
</feature>
<evidence type="ECO:0000313" key="3">
    <source>
        <dbReference type="Proteomes" id="UP001062443"/>
    </source>
</evidence>